<reference evidence="1 2" key="1">
    <citation type="submission" date="2018-12" db="EMBL/GenBank/DDBJ databases">
        <title>Genomic taxonomy of the Vibrionaceae family.</title>
        <authorList>
            <person name="Gomez-Gil B."/>
            <person name="Enciso-Ibarra K."/>
        </authorList>
    </citation>
    <scope>NUCLEOTIDE SEQUENCE [LARGE SCALE GENOMIC DNA]</scope>
    <source>
        <strain evidence="1 2">CAIM 594</strain>
    </source>
</reference>
<evidence type="ECO:0000313" key="2">
    <source>
        <dbReference type="Proteomes" id="UP000269041"/>
    </source>
</evidence>
<proteinExistence type="predicted"/>
<organism evidence="1 2">
    <name type="scientific">Vibrio pectenicida</name>
    <dbReference type="NCBI Taxonomy" id="62763"/>
    <lineage>
        <taxon>Bacteria</taxon>
        <taxon>Pseudomonadati</taxon>
        <taxon>Pseudomonadota</taxon>
        <taxon>Gammaproteobacteria</taxon>
        <taxon>Vibrionales</taxon>
        <taxon>Vibrionaceae</taxon>
        <taxon>Vibrio</taxon>
    </lineage>
</organism>
<comment type="caution">
    <text evidence="1">The sequence shown here is derived from an EMBL/GenBank/DDBJ whole genome shotgun (WGS) entry which is preliminary data.</text>
</comment>
<sequence length="161" mass="17877">MAITEILRESSSEIIASCALIFTAWQFSIQRKHNRVSVTPHLFSFRERERNDDSATITVSLINNGLGPAFIHKFEVYLDGKLSDPDAAVKAVFGKPDGHLKYTVLGDDFALVPGQKVTLIKVPFPTATDIKEMEQELERLEVVITYKSAYGTKYVLGGNDG</sequence>
<evidence type="ECO:0000313" key="1">
    <source>
        <dbReference type="EMBL" id="RSD30388.1"/>
    </source>
</evidence>
<dbReference type="Proteomes" id="UP000269041">
    <property type="component" value="Unassembled WGS sequence"/>
</dbReference>
<dbReference type="RefSeq" id="WP_076585708.1">
    <property type="nucleotide sequence ID" value="NZ_AP024891.1"/>
</dbReference>
<protein>
    <submittedName>
        <fullName evidence="1">Uncharacterized protein</fullName>
    </submittedName>
</protein>
<keyword evidence="2" id="KW-1185">Reference proteome</keyword>
<dbReference type="AlphaFoldDB" id="A0A3R9EFB6"/>
<accession>A0A3R9EFB6</accession>
<dbReference type="EMBL" id="RSFA01000069">
    <property type="protein sequence ID" value="RSD30388.1"/>
    <property type="molecule type" value="Genomic_DNA"/>
</dbReference>
<dbReference type="OrthoDB" id="6869320at2"/>
<name>A0A3R9EFB6_9VIBR</name>
<gene>
    <name evidence="1" type="ORF">EJA03_14105</name>
</gene>